<gene>
    <name evidence="1" type="ORF">FJTKL_03463</name>
</gene>
<reference evidence="1 2" key="1">
    <citation type="submission" date="2024-03" db="EMBL/GenBank/DDBJ databases">
        <title>A high-quality draft genome sequence of Diaporthe vaccinii, a causative agent of upright dieback and viscid rot disease in cranberry plants.</title>
        <authorList>
            <person name="Sarrasin M."/>
            <person name="Lang B.F."/>
            <person name="Burger G."/>
        </authorList>
    </citation>
    <scope>NUCLEOTIDE SEQUENCE [LARGE SCALE GENOMIC DNA]</scope>
    <source>
        <strain evidence="1 2">IS7</strain>
    </source>
</reference>
<keyword evidence="2" id="KW-1185">Reference proteome</keyword>
<evidence type="ECO:0000313" key="1">
    <source>
        <dbReference type="EMBL" id="KAL2288805.1"/>
    </source>
</evidence>
<organism evidence="1 2">
    <name type="scientific">Diaporthe vaccinii</name>
    <dbReference type="NCBI Taxonomy" id="105482"/>
    <lineage>
        <taxon>Eukaryota</taxon>
        <taxon>Fungi</taxon>
        <taxon>Dikarya</taxon>
        <taxon>Ascomycota</taxon>
        <taxon>Pezizomycotina</taxon>
        <taxon>Sordariomycetes</taxon>
        <taxon>Sordariomycetidae</taxon>
        <taxon>Diaporthales</taxon>
        <taxon>Diaporthaceae</taxon>
        <taxon>Diaporthe</taxon>
        <taxon>Diaporthe eres species complex</taxon>
    </lineage>
</organism>
<sequence>MENQSDNFQITIQPSEVAGRVDVVFEECLCAYVTVCMCTGEDECFCFGSKENHATSESDAVEHSGVADQSGAVEKSGGVEQASVVETYTSGATQEADAAGEDYAAEKDGAIEEIITISDEEKEATEEDTGIREHPFVGRYRLEDTSTALLWCGMFALIISTSSQLGTQITQSEFWRAYDSQEMQDFNRQNGWRNRGNFYDDQLAGVLRIWGRNHGRDNLQLGLITEGSEDVFIIGDEKFEIISSMEDMERQSDFTTVWIHNDNAQQLHGGPMNHYSGITF</sequence>
<dbReference type="Proteomes" id="UP001600888">
    <property type="component" value="Unassembled WGS sequence"/>
</dbReference>
<evidence type="ECO:0000313" key="2">
    <source>
        <dbReference type="Proteomes" id="UP001600888"/>
    </source>
</evidence>
<name>A0ABR4F2M8_9PEZI</name>
<protein>
    <submittedName>
        <fullName evidence="1">Uncharacterized protein</fullName>
    </submittedName>
</protein>
<accession>A0ABR4F2M8</accession>
<dbReference type="EMBL" id="JBAWTH010000015">
    <property type="protein sequence ID" value="KAL2288805.1"/>
    <property type="molecule type" value="Genomic_DNA"/>
</dbReference>
<comment type="caution">
    <text evidence="1">The sequence shown here is derived from an EMBL/GenBank/DDBJ whole genome shotgun (WGS) entry which is preliminary data.</text>
</comment>
<proteinExistence type="predicted"/>